<dbReference type="GO" id="GO:0004467">
    <property type="term" value="F:long-chain fatty acid-CoA ligase activity"/>
    <property type="evidence" value="ECO:0007669"/>
    <property type="project" value="UniProtKB-EC"/>
</dbReference>
<dbReference type="PROSITE" id="PS00455">
    <property type="entry name" value="AMP_BINDING"/>
    <property type="match status" value="1"/>
</dbReference>
<accession>A0A368HF79</accession>
<protein>
    <submittedName>
        <fullName evidence="6">Long-chain fatty acid--CoA ligase</fullName>
    </submittedName>
</protein>
<comment type="caution">
    <text evidence="6">The sequence shown here is derived from an EMBL/GenBank/DDBJ whole genome shotgun (WGS) entry which is preliminary data.</text>
</comment>
<keyword evidence="6" id="KW-0436">Ligase</keyword>
<keyword evidence="2" id="KW-0067">ATP-binding</keyword>
<name>A0A368HF79_9GAMM</name>
<dbReference type="InterPro" id="IPR020845">
    <property type="entry name" value="AMP-binding_CS"/>
</dbReference>
<dbReference type="PANTHER" id="PTHR43272:SF33">
    <property type="entry name" value="AMP-BINDING DOMAIN-CONTAINING PROTEIN-RELATED"/>
    <property type="match status" value="1"/>
</dbReference>
<dbReference type="Pfam" id="PF23562">
    <property type="entry name" value="AMP-binding_C_3"/>
    <property type="match status" value="1"/>
</dbReference>
<keyword evidence="7" id="KW-1185">Reference proteome</keyword>
<dbReference type="EMBL" id="PSYR01000002">
    <property type="protein sequence ID" value="RCN57038.1"/>
    <property type="molecule type" value="Genomic_DNA"/>
</dbReference>
<evidence type="ECO:0000256" key="1">
    <source>
        <dbReference type="ARBA" id="ARBA00022741"/>
    </source>
</evidence>
<dbReference type="Gene3D" id="3.30.300.30">
    <property type="match status" value="1"/>
</dbReference>
<evidence type="ECO:0000313" key="6">
    <source>
        <dbReference type="EMBL" id="RCN57038.1"/>
    </source>
</evidence>
<feature type="region of interest" description="Disordered" evidence="4">
    <location>
        <begin position="1"/>
        <end position="21"/>
    </location>
</feature>
<evidence type="ECO:0000313" key="7">
    <source>
        <dbReference type="Proteomes" id="UP000253250"/>
    </source>
</evidence>
<dbReference type="PANTHER" id="PTHR43272">
    <property type="entry name" value="LONG-CHAIN-FATTY-ACID--COA LIGASE"/>
    <property type="match status" value="1"/>
</dbReference>
<dbReference type="Pfam" id="PF00501">
    <property type="entry name" value="AMP-binding"/>
    <property type="match status" value="1"/>
</dbReference>
<dbReference type="InterPro" id="IPR000873">
    <property type="entry name" value="AMP-dep_synth/lig_dom"/>
</dbReference>
<sequence length="580" mass="62772">MVAGRHARASPPGSMSVATGRGPATLADLLTNRIAATGEEPAYRHYDGARWRAWNWYAAGREVARARAAFAASGLRRGDRVGICAYNTPEWVFCDLAALSAGLVVVPLFFNDRPENIAYCLKDAGVRWLFVDRPPAAEILDCGLQGIVSFKETRGVASFRDWLAAADGRQVAPADHGPGDLATIVYTSGTTGRPKGVMLTHGNILANVGALLTALPEVAGETHRFLSFLPLSHMLERTVGEYVAIAMGAETVFSRGITELGEDLKIARPTILVSVPKIFERTYGKMQEELKASPRRQRLVAHASALGLAVYEGRARGPERLLARLSDALVGRAVRRRLGGKLRYVFLGGAPAAPRLLGFFTGLGLRFVQGYGLTETAPVISCNRLSDRDLASVGRPLANVTVRFVNDEICVKGPSVMSGYWNLPEATAQAMDAEGYFHTGDLGRLEGGLLYLTGRAKDIIVLSNGEKVAPADVEQAILQDPAFEHALVVGEGRGALALLAVSDTADEQQLRDRANDQLHAFPGYTRIRHVLRVSGPWTIENGFLTPTLKVRRQWIEERYAAAIDALYTAPRGDAEGRPAR</sequence>
<feature type="domain" description="AMP-dependent synthetase/ligase" evidence="5">
    <location>
        <begin position="34"/>
        <end position="421"/>
    </location>
</feature>
<dbReference type="InterPro" id="IPR042099">
    <property type="entry name" value="ANL_N_sf"/>
</dbReference>
<evidence type="ECO:0000256" key="4">
    <source>
        <dbReference type="SAM" id="MobiDB-lite"/>
    </source>
</evidence>
<evidence type="ECO:0000259" key="5">
    <source>
        <dbReference type="Pfam" id="PF00501"/>
    </source>
</evidence>
<keyword evidence="1" id="KW-0547">Nucleotide-binding</keyword>
<gene>
    <name evidence="6" type="ORF">C4900_15080</name>
</gene>
<dbReference type="GO" id="GO:0005524">
    <property type="term" value="F:ATP binding"/>
    <property type="evidence" value="ECO:0007669"/>
    <property type="project" value="UniProtKB-KW"/>
</dbReference>
<dbReference type="SUPFAM" id="SSF56801">
    <property type="entry name" value="Acetyl-CoA synthetase-like"/>
    <property type="match status" value="1"/>
</dbReference>
<dbReference type="OrthoDB" id="9803968at2"/>
<dbReference type="InterPro" id="IPR045851">
    <property type="entry name" value="AMP-bd_C_sf"/>
</dbReference>
<evidence type="ECO:0000256" key="2">
    <source>
        <dbReference type="ARBA" id="ARBA00022840"/>
    </source>
</evidence>
<comment type="catalytic activity">
    <reaction evidence="3">
        <text>a long-chain fatty acid + ATP + CoA = a long-chain fatty acyl-CoA + AMP + diphosphate</text>
        <dbReference type="Rhea" id="RHEA:15421"/>
        <dbReference type="ChEBI" id="CHEBI:30616"/>
        <dbReference type="ChEBI" id="CHEBI:33019"/>
        <dbReference type="ChEBI" id="CHEBI:57287"/>
        <dbReference type="ChEBI" id="CHEBI:57560"/>
        <dbReference type="ChEBI" id="CHEBI:83139"/>
        <dbReference type="ChEBI" id="CHEBI:456215"/>
        <dbReference type="EC" id="6.2.1.3"/>
    </reaction>
    <physiologicalReaction direction="left-to-right" evidence="3">
        <dbReference type="Rhea" id="RHEA:15422"/>
    </physiologicalReaction>
</comment>
<dbReference type="Gene3D" id="3.40.50.12780">
    <property type="entry name" value="N-terminal domain of ligase-like"/>
    <property type="match status" value="1"/>
</dbReference>
<dbReference type="GO" id="GO:0016020">
    <property type="term" value="C:membrane"/>
    <property type="evidence" value="ECO:0007669"/>
    <property type="project" value="TreeGrafter"/>
</dbReference>
<dbReference type="CDD" id="cd05907">
    <property type="entry name" value="VL_LC_FACS_like"/>
    <property type="match status" value="1"/>
</dbReference>
<dbReference type="AlphaFoldDB" id="A0A368HF79"/>
<proteinExistence type="predicted"/>
<reference evidence="6 7" key="1">
    <citation type="submission" date="2018-02" db="EMBL/GenBank/DDBJ databases">
        <title>Insights into the biology of acidophilic members of the Acidiferrobacteraceae family derived from comparative genomic analyses.</title>
        <authorList>
            <person name="Issotta F."/>
            <person name="Thyssen C."/>
            <person name="Mena C."/>
            <person name="Moya A."/>
            <person name="Bellenberg S."/>
            <person name="Sproer C."/>
            <person name="Covarrubias P.C."/>
            <person name="Sand W."/>
            <person name="Quatrini R."/>
            <person name="Vera M."/>
        </authorList>
    </citation>
    <scope>NUCLEOTIDE SEQUENCE [LARGE SCALE GENOMIC DNA]</scope>
    <source>
        <strain evidence="7">m-1</strain>
    </source>
</reference>
<organism evidence="6 7">
    <name type="scientific">Acidiferrobacter thiooxydans</name>
    <dbReference type="NCBI Taxonomy" id="163359"/>
    <lineage>
        <taxon>Bacteria</taxon>
        <taxon>Pseudomonadati</taxon>
        <taxon>Pseudomonadota</taxon>
        <taxon>Gammaproteobacteria</taxon>
        <taxon>Acidiferrobacterales</taxon>
        <taxon>Acidiferrobacteraceae</taxon>
        <taxon>Acidiferrobacter</taxon>
    </lineage>
</organism>
<evidence type="ECO:0000256" key="3">
    <source>
        <dbReference type="ARBA" id="ARBA00024484"/>
    </source>
</evidence>
<dbReference type="Proteomes" id="UP000253250">
    <property type="component" value="Unassembled WGS sequence"/>
</dbReference>